<keyword evidence="13" id="KW-1185">Reference proteome</keyword>
<evidence type="ECO:0008006" key="14">
    <source>
        <dbReference type="Google" id="ProtNLM"/>
    </source>
</evidence>
<comment type="cofactor">
    <cofactor evidence="10">
        <name>heme c</name>
        <dbReference type="ChEBI" id="CHEBI:61717"/>
    </cofactor>
    <text evidence="10">Binds 1 heme c group covalently per subunit.</text>
</comment>
<evidence type="ECO:0000313" key="12">
    <source>
        <dbReference type="EMBL" id="CAG9858682.1"/>
    </source>
</evidence>
<dbReference type="Gene3D" id="1.10.760.10">
    <property type="entry name" value="Cytochrome c-like domain"/>
    <property type="match status" value="1"/>
</dbReference>
<comment type="subcellular location">
    <subcellularLocation>
        <location evidence="2">Membrane</location>
    </subcellularLocation>
</comment>
<evidence type="ECO:0000256" key="9">
    <source>
        <dbReference type="ARBA" id="ARBA00023136"/>
    </source>
</evidence>
<feature type="binding site" description="covalent" evidence="10">
    <location>
        <position position="103"/>
    </location>
    <ligand>
        <name>heme c</name>
        <dbReference type="ChEBI" id="CHEBI:61717"/>
    </ligand>
</feature>
<gene>
    <name evidence="12" type="ORF">PHYEVI_LOCUS5069</name>
</gene>
<evidence type="ECO:0000256" key="5">
    <source>
        <dbReference type="ARBA" id="ARBA00022692"/>
    </source>
</evidence>
<dbReference type="InterPro" id="IPR036909">
    <property type="entry name" value="Cyt_c-like_dom_sf"/>
</dbReference>
<keyword evidence="5 11" id="KW-0812">Transmembrane</keyword>
<comment type="similarity">
    <text evidence="3">Belongs to the cytochrome c family.</text>
</comment>
<dbReference type="GO" id="GO:0005739">
    <property type="term" value="C:mitochondrion"/>
    <property type="evidence" value="ECO:0007669"/>
    <property type="project" value="GOC"/>
</dbReference>
<proteinExistence type="inferred from homology"/>
<dbReference type="GO" id="GO:0020037">
    <property type="term" value="F:heme binding"/>
    <property type="evidence" value="ECO:0007669"/>
    <property type="project" value="InterPro"/>
</dbReference>
<feature type="binding site" description="covalent" evidence="10">
    <location>
        <position position="223"/>
    </location>
    <ligand>
        <name>heme c</name>
        <dbReference type="ChEBI" id="CHEBI:61717"/>
    </ligand>
</feature>
<organism evidence="12 13">
    <name type="scientific">Phyllotreta striolata</name>
    <name type="common">Striped flea beetle</name>
    <name type="synonym">Crioceris striolata</name>
    <dbReference type="NCBI Taxonomy" id="444603"/>
    <lineage>
        <taxon>Eukaryota</taxon>
        <taxon>Metazoa</taxon>
        <taxon>Ecdysozoa</taxon>
        <taxon>Arthropoda</taxon>
        <taxon>Hexapoda</taxon>
        <taxon>Insecta</taxon>
        <taxon>Pterygota</taxon>
        <taxon>Neoptera</taxon>
        <taxon>Endopterygota</taxon>
        <taxon>Coleoptera</taxon>
        <taxon>Polyphaga</taxon>
        <taxon>Cucujiformia</taxon>
        <taxon>Chrysomeloidea</taxon>
        <taxon>Chrysomelidae</taxon>
        <taxon>Galerucinae</taxon>
        <taxon>Alticini</taxon>
        <taxon>Phyllotreta</taxon>
    </lineage>
</organism>
<dbReference type="Proteomes" id="UP001153712">
    <property type="component" value="Chromosome 2"/>
</dbReference>
<feature type="binding site" description="covalent" evidence="10">
    <location>
        <position position="100"/>
    </location>
    <ligand>
        <name>heme c</name>
        <dbReference type="ChEBI" id="CHEBI:61717"/>
    </ligand>
</feature>
<dbReference type="OrthoDB" id="5925at2759"/>
<dbReference type="GO" id="GO:0006122">
    <property type="term" value="P:mitochondrial electron transport, ubiquinol to cytochrome c"/>
    <property type="evidence" value="ECO:0007669"/>
    <property type="project" value="TreeGrafter"/>
</dbReference>
<feature type="binding site" description="covalent" evidence="10">
    <location>
        <position position="104"/>
    </location>
    <ligand>
        <name>heme c</name>
        <dbReference type="ChEBI" id="CHEBI:61717"/>
    </ligand>
</feature>
<dbReference type="InterPro" id="IPR002326">
    <property type="entry name" value="Cyt_c1"/>
</dbReference>
<reference evidence="12" key="1">
    <citation type="submission" date="2022-01" db="EMBL/GenBank/DDBJ databases">
        <authorList>
            <person name="King R."/>
        </authorList>
    </citation>
    <scope>NUCLEOTIDE SEQUENCE</scope>
</reference>
<keyword evidence="4 10" id="KW-0349">Heme</keyword>
<keyword evidence="9 11" id="KW-0472">Membrane</keyword>
<evidence type="ECO:0000256" key="2">
    <source>
        <dbReference type="ARBA" id="ARBA00004370"/>
    </source>
</evidence>
<keyword evidence="7 11" id="KW-1133">Transmembrane helix</keyword>
<dbReference type="PANTHER" id="PTHR10266:SF3">
    <property type="entry name" value="CYTOCHROME C1, HEME PROTEIN, MITOCHONDRIAL"/>
    <property type="match status" value="1"/>
</dbReference>
<dbReference type="FunFam" id="1.10.760.10:FF:000002">
    <property type="entry name" value="Cytochrome c1, heme protein"/>
    <property type="match status" value="1"/>
</dbReference>
<dbReference type="AlphaFoldDB" id="A0A9N9TIC1"/>
<feature type="transmembrane region" description="Helical" evidence="11">
    <location>
        <begin position="267"/>
        <end position="286"/>
    </location>
</feature>
<comment type="function">
    <text evidence="1">Electron carrier protein. The oxidized form of the cytochrome c heme group can accept an electron from the heme group of the cytochrome c1 subunit of cytochrome reductase. Cytochrome c then transfers this electron to the cytochrome oxidase complex, the final protein carrier in the mitochondrial electron-transport chain.</text>
</comment>
<evidence type="ECO:0000313" key="13">
    <source>
        <dbReference type="Proteomes" id="UP001153712"/>
    </source>
</evidence>
<evidence type="ECO:0000256" key="10">
    <source>
        <dbReference type="PIRSR" id="PIRSR602326-1"/>
    </source>
</evidence>
<dbReference type="EMBL" id="OU900095">
    <property type="protein sequence ID" value="CAG9858682.1"/>
    <property type="molecule type" value="Genomic_DNA"/>
</dbReference>
<dbReference type="GO" id="GO:0009055">
    <property type="term" value="F:electron transfer activity"/>
    <property type="evidence" value="ECO:0007669"/>
    <property type="project" value="InterPro"/>
</dbReference>
<evidence type="ECO:0000256" key="1">
    <source>
        <dbReference type="ARBA" id="ARBA00002555"/>
    </source>
</evidence>
<name>A0A9N9TIC1_PHYSR</name>
<sequence length="316" mass="35564">MVLILSRSFGVKLLKYKTNFTQTRLNSTGKLWFGSKKVFYRTLGLLATGTGIVIYTLDQAVKAGEMELHPPRFPWAYKGIITALDHASLRRGYEVYRQVCASCHSLKHVTFRELVGVTHTEAEAKAEAEQQMVEDGPNEEGNMFQRPGKLSDKFPPPYPNEEAARFANGGSYPLDLTYIILAREGGDNYIFSLLTGYCEPPAGVTLKEGLYYNPYFLGGSIAMAPPLFSESATYSDGTQAHASQLAKDVVTFLKWAGEPEFDDRKVMMVKCLGWFIVGSVISWYWYKMRFMSNKTRKFVYTGKSSTKKPECSDKCE</sequence>
<keyword evidence="8 10" id="KW-0408">Iron</keyword>
<evidence type="ECO:0000256" key="8">
    <source>
        <dbReference type="ARBA" id="ARBA00023004"/>
    </source>
</evidence>
<accession>A0A9N9TIC1</accession>
<evidence type="ECO:0000256" key="3">
    <source>
        <dbReference type="ARBA" id="ARBA00006488"/>
    </source>
</evidence>
<dbReference type="PANTHER" id="PTHR10266">
    <property type="entry name" value="CYTOCHROME C1"/>
    <property type="match status" value="1"/>
</dbReference>
<evidence type="ECO:0000256" key="7">
    <source>
        <dbReference type="ARBA" id="ARBA00022989"/>
    </source>
</evidence>
<dbReference type="GO" id="GO:0016020">
    <property type="term" value="C:membrane"/>
    <property type="evidence" value="ECO:0007669"/>
    <property type="project" value="UniProtKB-SubCell"/>
</dbReference>
<protein>
    <recommendedName>
        <fullName evidence="14">Cytochrome c1</fullName>
    </recommendedName>
</protein>
<evidence type="ECO:0000256" key="11">
    <source>
        <dbReference type="SAM" id="Phobius"/>
    </source>
</evidence>
<evidence type="ECO:0000256" key="6">
    <source>
        <dbReference type="ARBA" id="ARBA00022723"/>
    </source>
</evidence>
<evidence type="ECO:0000256" key="4">
    <source>
        <dbReference type="ARBA" id="ARBA00022617"/>
    </source>
</evidence>
<dbReference type="GO" id="GO:0046872">
    <property type="term" value="F:metal ion binding"/>
    <property type="evidence" value="ECO:0007669"/>
    <property type="project" value="UniProtKB-KW"/>
</dbReference>
<dbReference type="Pfam" id="PF02167">
    <property type="entry name" value="Cytochrom_C1"/>
    <property type="match status" value="1"/>
</dbReference>
<dbReference type="PRINTS" id="PR00603">
    <property type="entry name" value="CYTOCHROMEC1"/>
</dbReference>
<keyword evidence="6 10" id="KW-0479">Metal-binding</keyword>
<dbReference type="Gene3D" id="1.20.5.100">
    <property type="entry name" value="Cytochrome c1, transmembrane anchor, C-terminal"/>
    <property type="match status" value="1"/>
</dbReference>
<dbReference type="SUPFAM" id="SSF46626">
    <property type="entry name" value="Cytochrome c"/>
    <property type="match status" value="1"/>
</dbReference>